<keyword evidence="2" id="KW-0732">Signal</keyword>
<feature type="domain" description="Polysaccharide lyase family 8 central" evidence="4">
    <location>
        <begin position="821"/>
        <end position="1066"/>
    </location>
</feature>
<dbReference type="InterPro" id="IPR012970">
    <property type="entry name" value="Lyase_8_alpha_N"/>
</dbReference>
<dbReference type="Pfam" id="PF02884">
    <property type="entry name" value="Lyase_8_C"/>
    <property type="match status" value="1"/>
</dbReference>
<dbReference type="OrthoDB" id="5980780at2759"/>
<organism evidence="7 8">
    <name type="scientific">Mycena chlorophos</name>
    <name type="common">Agaric fungus</name>
    <name type="synonym">Agaricus chlorophos</name>
    <dbReference type="NCBI Taxonomy" id="658473"/>
    <lineage>
        <taxon>Eukaryota</taxon>
        <taxon>Fungi</taxon>
        <taxon>Dikarya</taxon>
        <taxon>Basidiomycota</taxon>
        <taxon>Agaricomycotina</taxon>
        <taxon>Agaricomycetes</taxon>
        <taxon>Agaricomycetidae</taxon>
        <taxon>Agaricales</taxon>
        <taxon>Marasmiineae</taxon>
        <taxon>Mycenaceae</taxon>
        <taxon>Mycena</taxon>
    </lineage>
</organism>
<accession>A0A8H6TKB4</accession>
<gene>
    <name evidence="7" type="ORF">HMN09_00462800</name>
</gene>
<dbReference type="InterPro" id="IPR004103">
    <property type="entry name" value="Lyase_8_C"/>
</dbReference>
<comment type="similarity">
    <text evidence="1">Belongs to the polysaccharide lyase 8 family.</text>
</comment>
<dbReference type="GO" id="GO:0016837">
    <property type="term" value="F:carbon-oxygen lyase activity, acting on polysaccharides"/>
    <property type="evidence" value="ECO:0007669"/>
    <property type="project" value="UniProtKB-ARBA"/>
</dbReference>
<dbReference type="Gene3D" id="2.60.220.10">
    <property type="entry name" value="Polysaccharide lyase family 8-like, C-terminal"/>
    <property type="match status" value="1"/>
</dbReference>
<dbReference type="GO" id="GO:0005576">
    <property type="term" value="C:extracellular region"/>
    <property type="evidence" value="ECO:0007669"/>
    <property type="project" value="InterPro"/>
</dbReference>
<evidence type="ECO:0000259" key="4">
    <source>
        <dbReference type="Pfam" id="PF02278"/>
    </source>
</evidence>
<dbReference type="EMBL" id="JACAZE010000005">
    <property type="protein sequence ID" value="KAF7317275.1"/>
    <property type="molecule type" value="Genomic_DNA"/>
</dbReference>
<feature type="domain" description="Polysaccharide lyase 8 N-terminal alpha-helical" evidence="6">
    <location>
        <begin position="638"/>
        <end position="741"/>
    </location>
</feature>
<evidence type="ECO:0000256" key="3">
    <source>
        <dbReference type="ARBA" id="ARBA00023239"/>
    </source>
</evidence>
<dbReference type="SUPFAM" id="SSF49863">
    <property type="entry name" value="Hyaluronate lyase-like, C-terminal domain"/>
    <property type="match status" value="1"/>
</dbReference>
<dbReference type="PANTHER" id="PTHR38481:SF1">
    <property type="entry name" value="HYALURONATE LYASE"/>
    <property type="match status" value="1"/>
</dbReference>
<dbReference type="InterPro" id="IPR011071">
    <property type="entry name" value="Lyase_8-like_C"/>
</dbReference>
<dbReference type="InterPro" id="IPR038970">
    <property type="entry name" value="Lyase_8"/>
</dbReference>
<protein>
    <submittedName>
        <fullName evidence="7">Polysaccharide lyase family 8 protein</fullName>
    </submittedName>
</protein>
<dbReference type="Gene3D" id="1.50.10.100">
    <property type="entry name" value="Chondroitin AC/alginate lyase"/>
    <property type="match status" value="1"/>
</dbReference>
<dbReference type="InterPro" id="IPR003159">
    <property type="entry name" value="Lyase_8_central_dom"/>
</dbReference>
<name>A0A8H6TKB4_MYCCL</name>
<dbReference type="InterPro" id="IPR014718">
    <property type="entry name" value="GH-type_carb-bd"/>
</dbReference>
<keyword evidence="3 7" id="KW-0456">Lyase</keyword>
<comment type="caution">
    <text evidence="7">The sequence shown here is derived from an EMBL/GenBank/DDBJ whole genome shotgun (WGS) entry which is preliminary data.</text>
</comment>
<feature type="domain" description="Polysaccharide lyase family 8 C-terminal" evidence="5">
    <location>
        <begin position="1083"/>
        <end position="1155"/>
    </location>
</feature>
<dbReference type="Pfam" id="PF08124">
    <property type="entry name" value="Lyase_8_N"/>
    <property type="match status" value="1"/>
</dbReference>
<keyword evidence="8" id="KW-1185">Reference proteome</keyword>
<dbReference type="Proteomes" id="UP000613580">
    <property type="component" value="Unassembled WGS sequence"/>
</dbReference>
<dbReference type="InterPro" id="IPR011013">
    <property type="entry name" value="Gal_mutarotase_sf_dom"/>
</dbReference>
<dbReference type="AlphaFoldDB" id="A0A8H6TKB4"/>
<dbReference type="GO" id="GO:0005975">
    <property type="term" value="P:carbohydrate metabolic process"/>
    <property type="evidence" value="ECO:0007669"/>
    <property type="project" value="InterPro"/>
</dbReference>
<dbReference type="PANTHER" id="PTHR38481">
    <property type="entry name" value="HYALURONATE LYASE"/>
    <property type="match status" value="1"/>
</dbReference>
<dbReference type="SUPFAM" id="SSF48230">
    <property type="entry name" value="Chondroitin AC/alginate lyase"/>
    <property type="match status" value="1"/>
</dbReference>
<dbReference type="SUPFAM" id="SSF74650">
    <property type="entry name" value="Galactose mutarotase-like"/>
    <property type="match status" value="1"/>
</dbReference>
<evidence type="ECO:0000313" key="7">
    <source>
        <dbReference type="EMBL" id="KAF7317275.1"/>
    </source>
</evidence>
<evidence type="ECO:0000256" key="1">
    <source>
        <dbReference type="ARBA" id="ARBA00006699"/>
    </source>
</evidence>
<dbReference type="Gene3D" id="2.70.98.10">
    <property type="match status" value="1"/>
</dbReference>
<evidence type="ECO:0000256" key="2">
    <source>
        <dbReference type="ARBA" id="ARBA00022729"/>
    </source>
</evidence>
<dbReference type="Pfam" id="PF02278">
    <property type="entry name" value="Lyase_8"/>
    <property type="match status" value="1"/>
</dbReference>
<evidence type="ECO:0000313" key="8">
    <source>
        <dbReference type="Proteomes" id="UP000613580"/>
    </source>
</evidence>
<dbReference type="GO" id="GO:0030246">
    <property type="term" value="F:carbohydrate binding"/>
    <property type="evidence" value="ECO:0007669"/>
    <property type="project" value="InterPro"/>
</dbReference>
<reference evidence="7" key="1">
    <citation type="submission" date="2020-05" db="EMBL/GenBank/DDBJ databases">
        <title>Mycena genomes resolve the evolution of fungal bioluminescence.</title>
        <authorList>
            <person name="Tsai I.J."/>
        </authorList>
    </citation>
    <scope>NUCLEOTIDE SEQUENCE</scope>
    <source>
        <strain evidence="7">110903Hualien_Pintung</strain>
    </source>
</reference>
<proteinExistence type="inferred from homology"/>
<sequence length="1201" mass="130657">MSNHHLPDEILSEILTPALKVSDALFSSTDHDSPFATYSESTSAYLLVSKSWLRVATPLLYHVVVVRSKAQAAALATALKHNGELGRFVKKLRVEGGFGQSMQTVLSNTPNVTDLFLYLDLQSAESTVGLCKGLSLINPTRLILQDSRWKPLSNKMVVNLFVALAKAIEDWTHLVVFDCPYMDAERPRKIIKALAKAKRLHTLVVDTVHDAEYIYPLLSSCPLLEVRLKRKMTGTSQILTSNQTLQTLLRFERAPTAPLVEESNILQSYPFEHVPRDVQITIWSRVSQFFFAGPRYLTPRKINFLLVAKVFHDAGIMNYYSKIFINENRAPALLSVLQRRPELIPTDSTFPRHLSLLRTIIVEADPLPPSALHSAASDSPSDSARALAQTGEFPLTRFDLPVRSRGIRAENEVSARPIKASCVLSEPTPQSFVPMRRSFGVVSVALAATCALAQTSDIDTVRQRRLSNIVGSSTGSANIALWISTLQANGTWPDVDYTTGCPASASSWPAQEHWERINTFASAWHGGFKNALNWTGDATVRASAASAMAFWFENDFNNTDPACLDSGGLAACPCGTPGLWNTNWFENVILIPTWVGQVCNTLNAPPTGQTGLSASEYAGCTLMTYRSFNTLNTGIVGVSSITGANLLDIASIGIDYGLFTSNATAVSAGYAAVHGDLQFQNAVEADGIRADGAFGQHEGLLYNGGYGKDYANAVFNLEICAGGTQFEATSSAMSTFTTLLTSDLWMIFYNTITNVLHWDYTVIGRNLAEPVSQKQEAANTELNITQFQVLGELWNSDNITSVFNALNTAGLSVTPGNIVGNRMFYTNDYMVHRSDDYLITLKMYSKRTKNSECVNSQNMLGFHLADGAIYTYTTGNEYQDVFSAWDWNLIPGITVDYGQTPLSCSKTQVTGIQAYVGGVSDGTTGMAVMRYENPTTHALNWRKAYIFLPDDIMYVMIPVITSTTTAPVFSVLDQRVQDGDVYVNGVAATTGNFTGASSLWHAGTGYTFNASNPATSLSLELQQKTGDWQAIGTSTAAPNTVDMFTAWIAHNDITKPATYAMYPAISESDFATKAAAESTNYKVIRSDDDITALLDIPHNTIYVGFWTTAGSTLTVPAQTSGGASIQIKANANSALILHMDTWTVWVSDPTQTIDATTPLVLTFTLLSGTAPAGWGSAKSRVVNVTLPQGGQAGMSTQWALP</sequence>
<evidence type="ECO:0000259" key="6">
    <source>
        <dbReference type="Pfam" id="PF08124"/>
    </source>
</evidence>
<dbReference type="InterPro" id="IPR008929">
    <property type="entry name" value="Chondroitin_lyas"/>
</dbReference>
<evidence type="ECO:0000259" key="5">
    <source>
        <dbReference type="Pfam" id="PF02884"/>
    </source>
</evidence>